<dbReference type="FunFam" id="1.10.3380.10:FF:000001">
    <property type="entry name" value="U5 small nuclear ribonucleoprotein helicase"/>
    <property type="match status" value="1"/>
</dbReference>
<dbReference type="CDD" id="cd18021">
    <property type="entry name" value="DEXHc_Brr2_2"/>
    <property type="match status" value="1"/>
</dbReference>
<feature type="region of interest" description="Disordered" evidence="10">
    <location>
        <begin position="1"/>
        <end position="110"/>
    </location>
</feature>
<feature type="compositionally biased region" description="Polar residues" evidence="10">
    <location>
        <begin position="453"/>
        <end position="467"/>
    </location>
</feature>
<dbReference type="Gene3D" id="1.10.10.10">
    <property type="entry name" value="Winged helix-like DNA-binding domain superfamily/Winged helix DNA-binding domain"/>
    <property type="match status" value="2"/>
</dbReference>
<dbReference type="Pfam" id="PF02889">
    <property type="entry name" value="Sec63"/>
    <property type="match status" value="2"/>
</dbReference>
<dbReference type="SUPFAM" id="SSF158702">
    <property type="entry name" value="Sec63 N-terminal domain-like"/>
    <property type="match status" value="2"/>
</dbReference>
<evidence type="ECO:0000259" key="12">
    <source>
        <dbReference type="PROSITE" id="PS51194"/>
    </source>
</evidence>
<comment type="catalytic activity">
    <reaction evidence="9">
        <text>ATP + H2O = ADP + phosphate + H(+)</text>
        <dbReference type="Rhea" id="RHEA:13065"/>
        <dbReference type="ChEBI" id="CHEBI:15377"/>
        <dbReference type="ChEBI" id="CHEBI:15378"/>
        <dbReference type="ChEBI" id="CHEBI:30616"/>
        <dbReference type="ChEBI" id="CHEBI:43474"/>
        <dbReference type="ChEBI" id="CHEBI:456216"/>
        <dbReference type="EC" id="3.6.4.13"/>
    </reaction>
</comment>
<evidence type="ECO:0000256" key="1">
    <source>
        <dbReference type="ARBA" id="ARBA00004123"/>
    </source>
</evidence>
<sequence length="2276" mass="255286">MAERDAQQKLYAYGEMSNKVEQADRSQRRRRDGEGTGVVESLRGRTDAGRMGDRVSATQAASDTKQSRPAELVDKMERAQKKRMKREQLQKGSGGTGSGRRGENILTSSGGQTILDLGTLTGYQPSNPSSRAAYERFLNIVGSRNFLGNQPTAILRDAAEEIIATLKDSNLRDPERHESISRLLTGKGKSTTGGLSSEQYATFVQLGKGLDDYDDYANRSKTKAGGNEEEVDEEMGVAVVFDESDEENEGNNADDGGSDVDEDEVVEVAGSSSEEESESDEEGQHETDIPDGSDADEEKIVQGQDSKAKLKRKSHAQERILSVHEIDAHFLQRQLSRHYDDADVCAKIADDVLSVLDLNSSHNLQECENKLLVLLGRAFELFDVIKLILNNRVKIWGCVSLKRAKNDSQRDEIEAILKKESTGEGMAVWEELHSKSRAEDWTRERIRGLTDSFQTAKGGNKSAQSSLGPIGLKDSSGGVDNMEIDETTDGKDEVLELDLDSLAFREGSHVMSNKKCDLPETSWRAMKVGYEEVHVPAVRSIISSEERLIPIKELPAWTNDAFEGMDKLNRIQSKMCDAALRSSENILLCAPTGAGKTNVAMLAMLNILGQYRKKKQQEDEHGNNVLDESSNEDMFDTQAFKIVYVAPMKALVQEVVKNFSKRLASYGVTVRELSGDSSLTRQQIADTQLLVTTPEKWDIVTRQGEGRAYTQLVKLVIIDEIHLLHDDRGPVLESIVARVIRQIETSAEPIRLVGLSATLPNYADVATFLRVKPDKGLFFFDHSYRPVPLQMQYVGITERNAFKRFKLQNEICYEKALLQRRNGNQMIIFVHSRAETGKTAKALRDLALERDDLSNFVREGGGSQEILREEVSVVKNADLKEVLTYGFAIHHAGMGRTDRELVEDLFADGHIGVLCCTATLAWGVNLPAHAVIIKGTQIYDPAKGRWAELSPLDVLQMLGRAGRPQYDSEGEGIIMTAHSELQYYLSLTNLQLPVESQMIKSLPDHLNAEVVLGTVQTLDEAVDWLSYSFLYIRMLQNPSLYGIVNPDKVLKEDPTLKRRRMDLAHTAACLLEKSHLVRYDRRSGSLQSTPLGRVSSQYYISHSSMALYSRHLRPNMSDIELMRLFSLSGEFSHITVREEEKLELAKLAARVPIPVKESPNEPSAKVNILLQAYISRLKLDGFALVSDMAFIQQSAARIMRALFEIALRRNWAGLTKLTLAFANMVAHRVWRSQSPLRQFKNVPEVVARKLERKSDIEWSRYADLTPSDLGELVGVPKMGRTLHKLVHQFPRLELSAHVQPITRSMLRVELTVLPDFQFDVKVHGYVQMFHIIVEDVNAENVLHHEFFSLKSTDAEEEQTLVFTVPILDPLPPSYFIRVISDRWLHSESVLPISFNSMILPAKFPPPTELLDLQPLPPSALGEDVLVNLYRFKEFNPIQTQTFHELFKTDRNVLICAPSGSGKTTCAEFSILRMLATDHRGKCVYVAPKEEVANAIFDNWKNRFGAILQQGQVVQLTGETAPDLRLIGEAKIIVCTIDQWDALSRRWRQRKSVQAVTLFIVDELHFLGGSLGPTMEVVISRMRYLSSQKEAQRGQSDSAQSMRIIGLSASIANAKEVGEWMGVPSKSLFNFSPKVRPTPLEIYFQSFDQNSFSGRLMAMGKPVYNAVVRHSEGKPSIIFVPSRRQAQLTAIDLMTYKESLDEGSFIGEGANVDHLGEIANALREPALQQVVMAGIGFIHEGMLEADLEKIISLYRDEIIRVLVCPADFCWKVKDAAHLVVIMGTEGFEGKERRYVDYPITDLLHMMGKASRQAIDHSGKVVILCHAPKKEHLKKLLYDPLPVESHLDHFLHDHFNSEIVTKTIGSMQDAVDYITWTFLYRRLTKNPNYYNVQGTSNVHLSEHISEMVETVLGDLEESKCSQMTDEGDISPLNLGMIAAYYYIQYTTIELIASSVTAKTKVRGIMEILSAASEFAGLPVRHGEEKTLRILERNLTHRLPNSARFNDPNTKALILLQCHFSRKSLSTDLCSDQRTVVGESVNLVQAIVDVISSNGWLKPALAAMELSQMVVQGLWNKDNVLMQIPHFTNAIVERCKAYESDEPIESVFDILTIDDDVRNDLLRLSDEKMADVAVFCNNYPNIDVNFTVRDPDEVTAGDPVQMEILLEREIDEDEMDEEEMSQLGLVSAPLFPKQKHEGWWVVLGDTKTNALLSLKRINLQQKQKILLEFMAPEEPGDYNLTLFCMSDSYLGCDQEYNVPLSVAVGESDDDEDGSEEDSE</sequence>
<evidence type="ECO:0000313" key="13">
    <source>
        <dbReference type="EMBL" id="CAD9827152.1"/>
    </source>
</evidence>
<dbReference type="Pfam" id="PF23445">
    <property type="entry name" value="WHD_SNRNP200"/>
    <property type="match status" value="2"/>
</dbReference>
<dbReference type="FunFam" id="1.10.3380.10:FF:000002">
    <property type="entry name" value="Activating signal cointegrator 1 complex subunit 3"/>
    <property type="match status" value="1"/>
</dbReference>
<dbReference type="PROSITE" id="PS51192">
    <property type="entry name" value="HELICASE_ATP_BIND_1"/>
    <property type="match status" value="2"/>
</dbReference>
<dbReference type="Gene3D" id="2.60.40.150">
    <property type="entry name" value="C2 domain"/>
    <property type="match status" value="2"/>
</dbReference>
<dbReference type="SMART" id="SM00382">
    <property type="entry name" value="AAA"/>
    <property type="match status" value="2"/>
</dbReference>
<dbReference type="SMART" id="SM00973">
    <property type="entry name" value="Sec63"/>
    <property type="match status" value="2"/>
</dbReference>
<dbReference type="InterPro" id="IPR011545">
    <property type="entry name" value="DEAD/DEAH_box_helicase_dom"/>
</dbReference>
<dbReference type="FunFam" id="2.60.40.150:FF:000133">
    <property type="entry name" value="Pre-mRNA splicing helicase, putative"/>
    <property type="match status" value="1"/>
</dbReference>
<dbReference type="GO" id="GO:0000393">
    <property type="term" value="P:spliceosomal conformational changes to generate catalytic conformation"/>
    <property type="evidence" value="ECO:0007669"/>
    <property type="project" value="UniProtKB-ARBA"/>
</dbReference>
<dbReference type="PANTHER" id="PTHR47961:SF4">
    <property type="entry name" value="ACTIVATING SIGNAL COINTEGRATOR 1 COMPLEX SUBUNIT 3"/>
    <property type="match status" value="1"/>
</dbReference>
<evidence type="ECO:0000256" key="4">
    <source>
        <dbReference type="ARBA" id="ARBA00022741"/>
    </source>
</evidence>
<evidence type="ECO:0000256" key="2">
    <source>
        <dbReference type="ARBA" id="ARBA00012552"/>
    </source>
</evidence>
<feature type="compositionally biased region" description="Basic and acidic residues" evidence="10">
    <location>
        <begin position="42"/>
        <end position="53"/>
    </location>
</feature>
<reference evidence="13" key="1">
    <citation type="submission" date="2021-01" db="EMBL/GenBank/DDBJ databases">
        <authorList>
            <person name="Corre E."/>
            <person name="Pelletier E."/>
            <person name="Niang G."/>
            <person name="Scheremetjew M."/>
            <person name="Finn R."/>
            <person name="Kale V."/>
            <person name="Holt S."/>
            <person name="Cochrane G."/>
            <person name="Meng A."/>
            <person name="Brown T."/>
            <person name="Cohen L."/>
        </authorList>
    </citation>
    <scope>NUCLEOTIDE SEQUENCE</scope>
    <source>
        <strain evidence="13">CCMP2084</strain>
    </source>
</reference>
<dbReference type="FunFam" id="3.40.50.300:FF:000062">
    <property type="entry name" value="U5 small nuclear ribonucleoprotein helicase"/>
    <property type="match status" value="1"/>
</dbReference>
<dbReference type="InterPro" id="IPR003593">
    <property type="entry name" value="AAA+_ATPase"/>
</dbReference>
<dbReference type="Gene3D" id="3.40.50.300">
    <property type="entry name" value="P-loop containing nucleotide triphosphate hydrolases"/>
    <property type="match status" value="4"/>
</dbReference>
<dbReference type="InterPro" id="IPR050474">
    <property type="entry name" value="Hel308_SKI2-like"/>
</dbReference>
<keyword evidence="4" id="KW-0547">Nucleotide-binding</keyword>
<keyword evidence="5" id="KW-0378">Hydrolase</keyword>
<dbReference type="EMBL" id="HBHQ01028009">
    <property type="protein sequence ID" value="CAD9827152.1"/>
    <property type="molecule type" value="Transcribed_RNA"/>
</dbReference>
<comment type="subcellular location">
    <subcellularLocation>
        <location evidence="1">Nucleus</location>
    </subcellularLocation>
</comment>
<dbReference type="InterPro" id="IPR001650">
    <property type="entry name" value="Helicase_C-like"/>
</dbReference>
<organism evidence="13">
    <name type="scientific">Attheya septentrionalis</name>
    <dbReference type="NCBI Taxonomy" id="420275"/>
    <lineage>
        <taxon>Eukaryota</taxon>
        <taxon>Sar</taxon>
        <taxon>Stramenopiles</taxon>
        <taxon>Ochrophyta</taxon>
        <taxon>Bacillariophyta</taxon>
        <taxon>Coscinodiscophyceae</taxon>
        <taxon>Chaetocerotophycidae</taxon>
        <taxon>Chaetocerotales</taxon>
        <taxon>Attheyaceae</taxon>
        <taxon>Attheya</taxon>
    </lineage>
</organism>
<dbReference type="InterPro" id="IPR036390">
    <property type="entry name" value="WH_DNA-bd_sf"/>
</dbReference>
<dbReference type="FunFam" id="2.60.40.150:FF:000004">
    <property type="entry name" value="RNA helicase, activating signal cointegrator 1"/>
    <property type="match status" value="1"/>
</dbReference>
<dbReference type="FunFam" id="1.10.10.10:FF:000012">
    <property type="entry name" value="U5 small nuclear ribonucleoprotein helicase"/>
    <property type="match status" value="1"/>
</dbReference>
<keyword evidence="7" id="KW-0067">ATP-binding</keyword>
<dbReference type="GO" id="GO:0005682">
    <property type="term" value="C:U5 snRNP"/>
    <property type="evidence" value="ECO:0007669"/>
    <property type="project" value="UniProtKB-ARBA"/>
</dbReference>
<dbReference type="Pfam" id="PF18149">
    <property type="entry name" value="Helicase_PWI"/>
    <property type="match status" value="1"/>
</dbReference>
<feature type="domain" description="Helicase C-terminal" evidence="12">
    <location>
        <begin position="806"/>
        <end position="1026"/>
    </location>
</feature>
<keyword evidence="3" id="KW-0677">Repeat</keyword>
<dbReference type="PANTHER" id="PTHR47961">
    <property type="entry name" value="DNA POLYMERASE THETA, PUTATIVE (AFU_ORTHOLOGUE AFUA_1G05260)-RELATED"/>
    <property type="match status" value="1"/>
</dbReference>
<name>A0A7S2XWS3_9STRA</name>
<evidence type="ECO:0000256" key="5">
    <source>
        <dbReference type="ARBA" id="ARBA00022801"/>
    </source>
</evidence>
<dbReference type="GO" id="GO:0005524">
    <property type="term" value="F:ATP binding"/>
    <property type="evidence" value="ECO:0007669"/>
    <property type="project" value="UniProtKB-KW"/>
</dbReference>
<dbReference type="SUPFAM" id="SSF81296">
    <property type="entry name" value="E set domains"/>
    <property type="match status" value="1"/>
</dbReference>
<feature type="compositionally biased region" description="Basic and acidic residues" evidence="10">
    <location>
        <begin position="65"/>
        <end position="79"/>
    </location>
</feature>
<dbReference type="Gene3D" id="1.10.3380.10">
    <property type="entry name" value="Sec63 N-terminal domain-like domain"/>
    <property type="match status" value="2"/>
</dbReference>
<dbReference type="GO" id="GO:0016787">
    <property type="term" value="F:hydrolase activity"/>
    <property type="evidence" value="ECO:0007669"/>
    <property type="project" value="UniProtKB-KW"/>
</dbReference>
<dbReference type="FunFam" id="1.10.150.20:FF:000013">
    <property type="entry name" value="U5 small nuclear ribonucleoprotein kDa helicase"/>
    <property type="match status" value="1"/>
</dbReference>
<feature type="compositionally biased region" description="Basic and acidic residues" evidence="10">
    <location>
        <begin position="21"/>
        <end position="34"/>
    </location>
</feature>
<dbReference type="InterPro" id="IPR027417">
    <property type="entry name" value="P-loop_NTPase"/>
</dbReference>
<feature type="region of interest" description="Disordered" evidence="10">
    <location>
        <begin position="453"/>
        <end position="472"/>
    </location>
</feature>
<dbReference type="GO" id="GO:0003676">
    <property type="term" value="F:nucleic acid binding"/>
    <property type="evidence" value="ECO:0007669"/>
    <property type="project" value="InterPro"/>
</dbReference>
<dbReference type="Pfam" id="PF00271">
    <property type="entry name" value="Helicase_C"/>
    <property type="match status" value="1"/>
</dbReference>
<keyword evidence="6" id="KW-0347">Helicase</keyword>
<dbReference type="CDD" id="cd18795">
    <property type="entry name" value="SF2_C_Ski2"/>
    <property type="match status" value="1"/>
</dbReference>
<dbReference type="FunFam" id="1.10.150.20:FF:000004">
    <property type="entry name" value="U5 small nuclear ribonucleoprotein helicase"/>
    <property type="match status" value="1"/>
</dbReference>
<dbReference type="InterPro" id="IPR057842">
    <property type="entry name" value="WH_MER3"/>
</dbReference>
<evidence type="ECO:0000256" key="8">
    <source>
        <dbReference type="ARBA" id="ARBA00023242"/>
    </source>
</evidence>
<dbReference type="InterPro" id="IPR036388">
    <property type="entry name" value="WH-like_DNA-bd_sf"/>
</dbReference>
<evidence type="ECO:0000256" key="10">
    <source>
        <dbReference type="SAM" id="MobiDB-lite"/>
    </source>
</evidence>
<dbReference type="InterPro" id="IPR035892">
    <property type="entry name" value="C2_domain_sf"/>
</dbReference>
<evidence type="ECO:0000259" key="11">
    <source>
        <dbReference type="PROSITE" id="PS51192"/>
    </source>
</evidence>
<dbReference type="GO" id="GO:0003724">
    <property type="term" value="F:RNA helicase activity"/>
    <property type="evidence" value="ECO:0007669"/>
    <property type="project" value="UniProtKB-EC"/>
</dbReference>
<dbReference type="SMART" id="SM00487">
    <property type="entry name" value="DEXDc"/>
    <property type="match status" value="2"/>
</dbReference>
<dbReference type="SUPFAM" id="SSF46785">
    <property type="entry name" value="Winged helix' DNA-binding domain"/>
    <property type="match status" value="2"/>
</dbReference>
<dbReference type="InterPro" id="IPR014756">
    <property type="entry name" value="Ig_E-set"/>
</dbReference>
<feature type="compositionally biased region" description="Acidic residues" evidence="10">
    <location>
        <begin position="256"/>
        <end position="266"/>
    </location>
</feature>
<gene>
    <name evidence="13" type="ORF">ASEP1449_LOCUS18986</name>
</gene>
<dbReference type="PROSITE" id="PS51194">
    <property type="entry name" value="HELICASE_CTER"/>
    <property type="match status" value="1"/>
</dbReference>
<dbReference type="EC" id="3.6.4.13" evidence="2"/>
<dbReference type="InterPro" id="IPR004179">
    <property type="entry name" value="Sec63-dom"/>
</dbReference>
<dbReference type="PIRSF" id="PIRSF039073">
    <property type="entry name" value="BRR2"/>
    <property type="match status" value="1"/>
</dbReference>
<protein>
    <recommendedName>
        <fullName evidence="2">RNA helicase</fullName>
        <ecNumber evidence="2">3.6.4.13</ecNumber>
    </recommendedName>
</protein>
<keyword evidence="8" id="KW-0539">Nucleus</keyword>
<dbReference type="Pfam" id="PF00270">
    <property type="entry name" value="DEAD"/>
    <property type="match status" value="2"/>
</dbReference>
<feature type="domain" description="Helicase ATP-binding" evidence="11">
    <location>
        <begin position="577"/>
        <end position="777"/>
    </location>
</feature>
<evidence type="ECO:0000256" key="9">
    <source>
        <dbReference type="ARBA" id="ARBA00047984"/>
    </source>
</evidence>
<evidence type="ECO:0000256" key="6">
    <source>
        <dbReference type="ARBA" id="ARBA00022806"/>
    </source>
</evidence>
<dbReference type="FunFam" id="3.40.50.300:FF:000254">
    <property type="entry name" value="U5 small nuclear ribonucleoprotein helicase"/>
    <property type="match status" value="1"/>
</dbReference>
<feature type="region of interest" description="Disordered" evidence="10">
    <location>
        <begin position="242"/>
        <end position="309"/>
    </location>
</feature>
<dbReference type="Gene3D" id="1.10.150.20">
    <property type="entry name" value="5' to 3' exonuclease, C-terminal subdomain"/>
    <property type="match status" value="2"/>
</dbReference>
<dbReference type="InterPro" id="IPR014001">
    <property type="entry name" value="Helicase_ATP-bd"/>
</dbReference>
<dbReference type="InterPro" id="IPR041094">
    <property type="entry name" value="Brr2_helicase_PWI"/>
</dbReference>
<evidence type="ECO:0000256" key="3">
    <source>
        <dbReference type="ARBA" id="ARBA00022737"/>
    </source>
</evidence>
<evidence type="ECO:0000256" key="7">
    <source>
        <dbReference type="ARBA" id="ARBA00022840"/>
    </source>
</evidence>
<dbReference type="FunFam" id="1.10.10.10:FF:000024">
    <property type="entry name" value="U5 small nuclear ribonucleoprotein helicase"/>
    <property type="match status" value="1"/>
</dbReference>
<dbReference type="SMART" id="SM00490">
    <property type="entry name" value="HELICc"/>
    <property type="match status" value="1"/>
</dbReference>
<dbReference type="SUPFAM" id="SSF52540">
    <property type="entry name" value="P-loop containing nucleoside triphosphate hydrolases"/>
    <property type="match status" value="4"/>
</dbReference>
<accession>A0A7S2XWS3</accession>
<proteinExistence type="predicted"/>
<dbReference type="FunFam" id="3.40.50.300:FF:000102">
    <property type="entry name" value="RNA helicase, activating signal cointegrator 1"/>
    <property type="match status" value="1"/>
</dbReference>
<feature type="domain" description="Helicase ATP-binding" evidence="11">
    <location>
        <begin position="1443"/>
        <end position="1628"/>
    </location>
</feature>